<sequence>MIRDIEDYCRSCEICQVFKPNRPAPVPLQSMPIGDVWESVAVDVLEVPVNKYGNRYIVVQDYFSKWIEAVPIPDQKATTIVKQLISIFCRLGMPKSLHSDQGTNFESAILNDVLNAFGIKKTRTSSYHPQGDGMVKRSNRTILQMLSTYTLGHEDWEEGLPLVLYAYRTSRHPVTQVSPYVLMFGREAKPLPLLPTKPPYLWSPQDAITETVQRIIRAKSFAHGNIQLAQERQRRNYNRHAKDRTDIQPGDDIPA</sequence>
<dbReference type="Gene3D" id="3.30.420.10">
    <property type="entry name" value="Ribonuclease H-like superfamily/Ribonuclease H"/>
    <property type="match status" value="1"/>
</dbReference>
<evidence type="ECO:0000259" key="1">
    <source>
        <dbReference type="PROSITE" id="PS50994"/>
    </source>
</evidence>
<dbReference type="AlphaFoldDB" id="A0A085LY02"/>
<dbReference type="GO" id="GO:0003676">
    <property type="term" value="F:nucleic acid binding"/>
    <property type="evidence" value="ECO:0007669"/>
    <property type="project" value="InterPro"/>
</dbReference>
<dbReference type="InterPro" id="IPR050951">
    <property type="entry name" value="Retrovirus_Pol_polyprotein"/>
</dbReference>
<keyword evidence="3" id="KW-1185">Reference proteome</keyword>
<dbReference type="PROSITE" id="PS50994">
    <property type="entry name" value="INTEGRASE"/>
    <property type="match status" value="1"/>
</dbReference>
<protein>
    <recommendedName>
        <fullName evidence="1">Integrase catalytic domain-containing protein</fullName>
    </recommendedName>
</protein>
<name>A0A085LY02_9BILA</name>
<dbReference type="EMBL" id="KL363263">
    <property type="protein sequence ID" value="KFD49848.1"/>
    <property type="molecule type" value="Genomic_DNA"/>
</dbReference>
<evidence type="ECO:0000313" key="3">
    <source>
        <dbReference type="Proteomes" id="UP000030764"/>
    </source>
</evidence>
<gene>
    <name evidence="2" type="ORF">M513_09315</name>
</gene>
<dbReference type="Pfam" id="PF00665">
    <property type="entry name" value="rve"/>
    <property type="match status" value="1"/>
</dbReference>
<dbReference type="GO" id="GO:0015074">
    <property type="term" value="P:DNA integration"/>
    <property type="evidence" value="ECO:0007669"/>
    <property type="project" value="InterPro"/>
</dbReference>
<dbReference type="Proteomes" id="UP000030764">
    <property type="component" value="Unassembled WGS sequence"/>
</dbReference>
<proteinExistence type="predicted"/>
<dbReference type="SUPFAM" id="SSF53098">
    <property type="entry name" value="Ribonuclease H-like"/>
    <property type="match status" value="1"/>
</dbReference>
<organism evidence="2 3">
    <name type="scientific">Trichuris suis</name>
    <name type="common">pig whipworm</name>
    <dbReference type="NCBI Taxonomy" id="68888"/>
    <lineage>
        <taxon>Eukaryota</taxon>
        <taxon>Metazoa</taxon>
        <taxon>Ecdysozoa</taxon>
        <taxon>Nematoda</taxon>
        <taxon>Enoplea</taxon>
        <taxon>Dorylaimia</taxon>
        <taxon>Trichinellida</taxon>
        <taxon>Trichuridae</taxon>
        <taxon>Trichuris</taxon>
    </lineage>
</organism>
<dbReference type="InterPro" id="IPR001584">
    <property type="entry name" value="Integrase_cat-core"/>
</dbReference>
<accession>A0A085LY02</accession>
<evidence type="ECO:0000313" key="2">
    <source>
        <dbReference type="EMBL" id="KFD49848.1"/>
    </source>
</evidence>
<dbReference type="InterPro" id="IPR036397">
    <property type="entry name" value="RNaseH_sf"/>
</dbReference>
<dbReference type="InterPro" id="IPR012337">
    <property type="entry name" value="RNaseH-like_sf"/>
</dbReference>
<reference evidence="2 3" key="1">
    <citation type="journal article" date="2014" name="Nat. Genet.">
        <title>Genome and transcriptome of the porcine whipworm Trichuris suis.</title>
        <authorList>
            <person name="Jex A.R."/>
            <person name="Nejsum P."/>
            <person name="Schwarz E.M."/>
            <person name="Hu L."/>
            <person name="Young N.D."/>
            <person name="Hall R.S."/>
            <person name="Korhonen P.K."/>
            <person name="Liao S."/>
            <person name="Thamsborg S."/>
            <person name="Xia J."/>
            <person name="Xu P."/>
            <person name="Wang S."/>
            <person name="Scheerlinck J.P."/>
            <person name="Hofmann A."/>
            <person name="Sternberg P.W."/>
            <person name="Wang J."/>
            <person name="Gasser R.B."/>
        </authorList>
    </citation>
    <scope>NUCLEOTIDE SEQUENCE [LARGE SCALE GENOMIC DNA]</scope>
    <source>
        <strain evidence="2">DCEP-RM93M</strain>
    </source>
</reference>
<feature type="domain" description="Integrase catalytic" evidence="1">
    <location>
        <begin position="28"/>
        <end position="187"/>
    </location>
</feature>
<dbReference type="PANTHER" id="PTHR37984:SF15">
    <property type="entry name" value="INTEGRASE CATALYTIC DOMAIN-CONTAINING PROTEIN"/>
    <property type="match status" value="1"/>
</dbReference>
<dbReference type="FunFam" id="3.30.420.10:FF:000032">
    <property type="entry name" value="Retrovirus-related Pol polyprotein from transposon 297-like Protein"/>
    <property type="match status" value="1"/>
</dbReference>
<dbReference type="PANTHER" id="PTHR37984">
    <property type="entry name" value="PROTEIN CBG26694"/>
    <property type="match status" value="1"/>
</dbReference>